<dbReference type="RefSeq" id="WP_015258519.1">
    <property type="nucleotide sequence ID" value="NC_019902.2"/>
</dbReference>
<dbReference type="InterPro" id="IPR024467">
    <property type="entry name" value="Xre/MbcA/ParS-like_toxin-bd"/>
</dbReference>
<dbReference type="AlphaFoldDB" id="L0DYH4"/>
<name>L0DYH4_THIND</name>
<accession>L0DYH4</accession>
<evidence type="ECO:0000313" key="2">
    <source>
        <dbReference type="EMBL" id="AGA33391.1"/>
    </source>
</evidence>
<dbReference type="KEGG" id="tni:TVNIR_1729"/>
<dbReference type="PATRIC" id="fig|1255043.3.peg.1752"/>
<organism evidence="2 3">
    <name type="scientific">Thioalkalivibrio nitratireducens (strain DSM 14787 / UNIQEM 213 / ALEN2)</name>
    <dbReference type="NCBI Taxonomy" id="1255043"/>
    <lineage>
        <taxon>Bacteria</taxon>
        <taxon>Pseudomonadati</taxon>
        <taxon>Pseudomonadota</taxon>
        <taxon>Gammaproteobacteria</taxon>
        <taxon>Chromatiales</taxon>
        <taxon>Ectothiorhodospiraceae</taxon>
        <taxon>Thioalkalivibrio</taxon>
    </lineage>
</organism>
<feature type="domain" description="Antitoxin Xre/MbcA/ParS-like toxin-binding" evidence="1">
    <location>
        <begin position="90"/>
        <end position="139"/>
    </location>
</feature>
<evidence type="ECO:0000313" key="3">
    <source>
        <dbReference type="Proteomes" id="UP000010809"/>
    </source>
</evidence>
<dbReference type="STRING" id="1255043.TVNIR_1729"/>
<reference evidence="2" key="1">
    <citation type="submission" date="2015-12" db="EMBL/GenBank/DDBJ databases">
        <authorList>
            <person name="Tikhonova T.V."/>
            <person name="Pavlov A.R."/>
            <person name="Beletsky A.V."/>
            <person name="Mardanov A.V."/>
            <person name="Sorokin D.Y."/>
            <person name="Ravin N.V."/>
            <person name="Popov V.O."/>
        </authorList>
    </citation>
    <scope>NUCLEOTIDE SEQUENCE</scope>
    <source>
        <strain evidence="2">DSM 14787</strain>
    </source>
</reference>
<dbReference type="eggNOG" id="COG5642">
    <property type="taxonomic scope" value="Bacteria"/>
</dbReference>
<dbReference type="Proteomes" id="UP000010809">
    <property type="component" value="Chromosome"/>
</dbReference>
<keyword evidence="3" id="KW-1185">Reference proteome</keyword>
<protein>
    <recommendedName>
        <fullName evidence="1">Antitoxin Xre/MbcA/ParS-like toxin-binding domain-containing protein</fullName>
    </recommendedName>
</protein>
<dbReference type="Pfam" id="PF09722">
    <property type="entry name" value="Xre_MbcA_ParS_C"/>
    <property type="match status" value="1"/>
</dbReference>
<dbReference type="OrthoDB" id="582212at2"/>
<dbReference type="EMBL" id="CP003989">
    <property type="protein sequence ID" value="AGA33391.1"/>
    <property type="molecule type" value="Genomic_DNA"/>
</dbReference>
<gene>
    <name evidence="2" type="ordered locus">TVNIR_1729</name>
</gene>
<dbReference type="HOGENOM" id="CLU_109353_4_2_6"/>
<evidence type="ECO:0000259" key="1">
    <source>
        <dbReference type="Pfam" id="PF09722"/>
    </source>
</evidence>
<sequence length="142" mass="16082">MGPSNAQAFLDQLPIPERAFSDPADYIRLVRTGIPGEVVRQAVQLLGHREMFVRLLHTSSANLSRFYRRKALDPVASEEVLDALRLFAEAERVWGSLDTAGTWLNTPVPALAGERPLDLFDTFEGRQWVREVLRKIEFGEFS</sequence>
<proteinExistence type="predicted"/>